<keyword evidence="3" id="KW-0963">Cytoplasm</keyword>
<dbReference type="GO" id="GO:0051225">
    <property type="term" value="P:spindle assembly"/>
    <property type="evidence" value="ECO:0007669"/>
    <property type="project" value="TreeGrafter"/>
</dbReference>
<proteinExistence type="inferred from homology"/>
<evidence type="ECO:0000313" key="9">
    <source>
        <dbReference type="Proteomes" id="UP000663841"/>
    </source>
</evidence>
<dbReference type="GO" id="GO:0005816">
    <property type="term" value="C:spindle pole body"/>
    <property type="evidence" value="ECO:0007669"/>
    <property type="project" value="UniProtKB-ARBA"/>
</dbReference>
<organism evidence="8 9">
    <name type="scientific">Rhizoctonia solani</name>
    <dbReference type="NCBI Taxonomy" id="456999"/>
    <lineage>
        <taxon>Eukaryota</taxon>
        <taxon>Fungi</taxon>
        <taxon>Dikarya</taxon>
        <taxon>Basidiomycota</taxon>
        <taxon>Agaricomycotina</taxon>
        <taxon>Agaricomycetes</taxon>
        <taxon>Cantharellales</taxon>
        <taxon>Ceratobasidiaceae</taxon>
        <taxon>Rhizoctonia</taxon>
    </lineage>
</organism>
<evidence type="ECO:0000256" key="1">
    <source>
        <dbReference type="ARBA" id="ARBA00004245"/>
    </source>
</evidence>
<comment type="similarity">
    <text evidence="2">Belongs to the TUBGCP family.</text>
</comment>
<dbReference type="GO" id="GO:0000278">
    <property type="term" value="P:mitotic cell cycle"/>
    <property type="evidence" value="ECO:0007669"/>
    <property type="project" value="TreeGrafter"/>
</dbReference>
<dbReference type="InterPro" id="IPR007259">
    <property type="entry name" value="GCP"/>
</dbReference>
<evidence type="ECO:0000256" key="4">
    <source>
        <dbReference type="ARBA" id="ARBA00022701"/>
    </source>
</evidence>
<dbReference type="InterPro" id="IPR059169">
    <property type="entry name" value="GCP5_N_ext"/>
</dbReference>
<evidence type="ECO:0000256" key="3">
    <source>
        <dbReference type="ARBA" id="ARBA00022490"/>
    </source>
</evidence>
<feature type="domain" description="Gamma tubulin complex component C-terminal" evidence="7">
    <location>
        <begin position="894"/>
        <end position="1128"/>
    </location>
</feature>
<dbReference type="PANTHER" id="PTHR19302:SF33">
    <property type="entry name" value="GAMMA-TUBULIN COMPLEX COMPONENT 5"/>
    <property type="match status" value="1"/>
</dbReference>
<protein>
    <recommendedName>
        <fullName evidence="7">Gamma tubulin complex component C-terminal domain-containing protein</fullName>
    </recommendedName>
</protein>
<evidence type="ECO:0000259" key="7">
    <source>
        <dbReference type="Pfam" id="PF04130"/>
    </source>
</evidence>
<dbReference type="GO" id="GO:0000922">
    <property type="term" value="C:spindle pole"/>
    <property type="evidence" value="ECO:0007669"/>
    <property type="project" value="InterPro"/>
</dbReference>
<dbReference type="GO" id="GO:0000930">
    <property type="term" value="C:gamma-tubulin complex"/>
    <property type="evidence" value="ECO:0007669"/>
    <property type="project" value="UniProtKB-ARBA"/>
</dbReference>
<feature type="region of interest" description="Disordered" evidence="6">
    <location>
        <begin position="207"/>
        <end position="256"/>
    </location>
</feature>
<dbReference type="CDD" id="cd22572">
    <property type="entry name" value="GCP5_NTD"/>
    <property type="match status" value="1"/>
</dbReference>
<comment type="subcellular location">
    <subcellularLocation>
        <location evidence="1">Cytoplasm</location>
        <location evidence="1">Cytoskeleton</location>
    </subcellularLocation>
</comment>
<evidence type="ECO:0000313" key="8">
    <source>
        <dbReference type="EMBL" id="CAE6428797.1"/>
    </source>
</evidence>
<comment type="caution">
    <text evidence="8">The sequence shown here is derived from an EMBL/GenBank/DDBJ whole genome shotgun (WGS) entry which is preliminary data.</text>
</comment>
<dbReference type="Pfam" id="PF04130">
    <property type="entry name" value="GCP_C_terminal"/>
    <property type="match status" value="1"/>
</dbReference>
<dbReference type="GO" id="GO:0043015">
    <property type="term" value="F:gamma-tubulin binding"/>
    <property type="evidence" value="ECO:0007669"/>
    <property type="project" value="InterPro"/>
</dbReference>
<dbReference type="GO" id="GO:0051011">
    <property type="term" value="F:microtubule minus-end binding"/>
    <property type="evidence" value="ECO:0007669"/>
    <property type="project" value="TreeGrafter"/>
</dbReference>
<gene>
    <name evidence="8" type="ORF">RDB_LOCUS62651</name>
</gene>
<dbReference type="Proteomes" id="UP000663841">
    <property type="component" value="Unassembled WGS sequence"/>
</dbReference>
<keyword evidence="5" id="KW-0206">Cytoskeleton</keyword>
<keyword evidence="4" id="KW-0493">Microtubule</keyword>
<feature type="compositionally biased region" description="Acidic residues" evidence="6">
    <location>
        <begin position="1174"/>
        <end position="1187"/>
    </location>
</feature>
<dbReference type="PANTHER" id="PTHR19302">
    <property type="entry name" value="GAMMA TUBULIN COMPLEX PROTEIN"/>
    <property type="match status" value="1"/>
</dbReference>
<feature type="compositionally biased region" description="Acidic residues" evidence="6">
    <location>
        <begin position="772"/>
        <end position="789"/>
    </location>
</feature>
<sequence length="1256" mass="140409">MKKYSMTPSSSVNRPLSRMSVSTSVRAVSRLSNRTTTTARLRSTHVQQIAALLRTLVQQVTGVGPEDDPDEFQDYVSGVFDTVLNGSGPTSDMTSVTKRIAGHRQKARILLQTDFADAITTSFRRLNSLVDVDPEERSPDDPIKVQGSLYRVRSNLYDMLHFLLELSQPPTNATHNYAYDLLRAVHEPPPEPKNFWKQVLEEEPLEGEHWKTPWDDEDWDAKSLSSHPSMELESRQSLSSIESTDEDDPIESKMDEGEEAKALNPFSYADPSQQNTLNDAYGLYEALCADQYWRPQYVNDAARRVGKEFNVNDPATLGPSFERALEKEVGSLLPVVREVYIDEIDVVRDVLISIQGRTSLIFTFHYDGSLFRKVEPSSNLPRVSHLTISAYRSLLSTFAATATILHHLRIFVSSVLRKSMNAPRAFNLHQPEVSLANASTSLVLPSGHSLPGHHSCRALDAFAEVVGTRINALDVYCAGLEERMCNARLGNGSKDGSEPVVVSLLSLRRRLDDFMVRTFDILYDLIRALPDELPSQTYAHPRAYYSTTANSTITLLSPLPIFAIHNLHPALLNKRLLDRLLVAVRACDRDGGRDGDAKSASEESLYPMDGGSSQIMGVFIATAEPIWAAVGAWVKWGIDVESSALDIGFGPVEEAIRLNDLSHDREFFIKRREAVDIASPDFWTTGYVLRTSTAEDESDDEGALDVEMSYIIARRTQGLPYNGLGEDAQKQAKSLVPSCLIPIAARVLAAGKAVGLLRGIGVWGAVGGEYDSQNEEEVEDQDDDNDDDWPSFADTLKSSGGVTLADDAFEANSLEDLGRFNLDDTILPESSFSINELSSPTDTISGSDKYPLAPNLASEVLLNDLPHILSDRVAPRCQIAAFRLNRVLVEDCELWRHLHAMEDLCFMRRGDIMTQFCDTLFAKIEAQKPWSDYHLLNSLFRDVISATSTSWIDLGRVRLVYRGTKARSSARSIRAVHGLEVEYEFPFPLPYVFGTNALRLYSQIFVLVLQLRRAKMVLDRILVRDHGADRPELKMMYVLRGQLTWFINTYMNYILMNVIHSQVLRFHKELADAKSLDEMIVKHKDHIEMVQEQCFLRNKDATIHKTILSILDMCVHFGDLFTTVVVDNTLDISRPIIAKGRRSKRDRSRRQNIVSFVPPPESDSESSTSTALSESEDDSASDDDQEGVTEQGTTMIDPSFLGPEDEDSAARVERLAKGLDTMIRTLRKRVELAVGEGGPSTSAFGMLDFALEDWDM</sequence>
<evidence type="ECO:0000256" key="6">
    <source>
        <dbReference type="SAM" id="MobiDB-lite"/>
    </source>
</evidence>
<dbReference type="Gene3D" id="1.20.120.1900">
    <property type="entry name" value="Gamma-tubulin complex, C-terminal domain"/>
    <property type="match status" value="1"/>
</dbReference>
<dbReference type="AlphaFoldDB" id="A0A8H2XK96"/>
<evidence type="ECO:0000256" key="2">
    <source>
        <dbReference type="ARBA" id="ARBA00010337"/>
    </source>
</evidence>
<feature type="compositionally biased region" description="Basic residues" evidence="6">
    <location>
        <begin position="1141"/>
        <end position="1150"/>
    </location>
</feature>
<accession>A0A8H2XK96</accession>
<evidence type="ECO:0000256" key="5">
    <source>
        <dbReference type="ARBA" id="ARBA00023212"/>
    </source>
</evidence>
<dbReference type="GO" id="GO:0005874">
    <property type="term" value="C:microtubule"/>
    <property type="evidence" value="ECO:0007669"/>
    <property type="project" value="UniProtKB-KW"/>
</dbReference>
<dbReference type="GO" id="GO:0031122">
    <property type="term" value="P:cytoplasmic microtubule organization"/>
    <property type="evidence" value="ECO:0007669"/>
    <property type="project" value="TreeGrafter"/>
</dbReference>
<dbReference type="InterPro" id="IPR040457">
    <property type="entry name" value="GCP_C"/>
</dbReference>
<dbReference type="EMBL" id="CAJMWW010000083">
    <property type="protein sequence ID" value="CAE6428797.1"/>
    <property type="molecule type" value="Genomic_DNA"/>
</dbReference>
<feature type="region of interest" description="Disordered" evidence="6">
    <location>
        <begin position="772"/>
        <end position="793"/>
    </location>
</feature>
<feature type="region of interest" description="Disordered" evidence="6">
    <location>
        <begin position="1141"/>
        <end position="1209"/>
    </location>
</feature>
<reference evidence="8" key="1">
    <citation type="submission" date="2021-01" db="EMBL/GenBank/DDBJ databases">
        <authorList>
            <person name="Kaushik A."/>
        </authorList>
    </citation>
    <scope>NUCLEOTIDE SEQUENCE</scope>
    <source>
        <strain evidence="8">AG3-T5</strain>
    </source>
</reference>
<dbReference type="GO" id="GO:0051321">
    <property type="term" value="P:meiotic cell cycle"/>
    <property type="evidence" value="ECO:0007669"/>
    <property type="project" value="TreeGrafter"/>
</dbReference>
<dbReference type="InterPro" id="IPR042241">
    <property type="entry name" value="GCP_C_sf"/>
</dbReference>
<dbReference type="GO" id="GO:0007020">
    <property type="term" value="P:microtubule nucleation"/>
    <property type="evidence" value="ECO:0007669"/>
    <property type="project" value="InterPro"/>
</dbReference>
<name>A0A8H2XK96_9AGAM</name>